<name>A0A915EU35_9CEST</name>
<dbReference type="Proteomes" id="UP000887562">
    <property type="component" value="Unplaced"/>
</dbReference>
<organism evidence="1 2">
    <name type="scientific">Echinococcus canadensis</name>
    <dbReference type="NCBI Taxonomy" id="519352"/>
    <lineage>
        <taxon>Eukaryota</taxon>
        <taxon>Metazoa</taxon>
        <taxon>Spiralia</taxon>
        <taxon>Lophotrochozoa</taxon>
        <taxon>Platyhelminthes</taxon>
        <taxon>Cestoda</taxon>
        <taxon>Eucestoda</taxon>
        <taxon>Cyclophyllidea</taxon>
        <taxon>Taeniidae</taxon>
        <taxon>Echinococcus</taxon>
        <taxon>Echinococcus canadensis group</taxon>
    </lineage>
</organism>
<reference evidence="2" key="1">
    <citation type="submission" date="2022-11" db="UniProtKB">
        <authorList>
            <consortium name="WormBaseParasite"/>
        </authorList>
    </citation>
    <scope>IDENTIFICATION</scope>
</reference>
<dbReference type="AlphaFoldDB" id="A0A915EU35"/>
<sequence length="154" mass="18111">DIFVYYVNVGSVSHTFVSGGSIPIGKYLIFTRISNTNQVKNKRRVNLWLTLREHLCSRLCNWTNKSLNQLYLLQKHTSLHKTNQYYKFCLTILSRQDEEYLSVIFTPSQKLSLKLSKSIMQPQSETHSAAQKRRRLILVKANMKQCGIYKVRYY</sequence>
<evidence type="ECO:0000313" key="1">
    <source>
        <dbReference type="Proteomes" id="UP000887562"/>
    </source>
</evidence>
<proteinExistence type="predicted"/>
<evidence type="ECO:0000313" key="2">
    <source>
        <dbReference type="WBParaSite" id="maker-E.canG7_contigs_3524-snap-gene-0.1-mRNA-1"/>
    </source>
</evidence>
<accession>A0A915EU35</accession>
<keyword evidence="1" id="KW-1185">Reference proteome</keyword>
<protein>
    <submittedName>
        <fullName evidence="2">Uncharacterized protein</fullName>
    </submittedName>
</protein>
<dbReference type="WBParaSite" id="maker-E.canG7_contigs_3524-snap-gene-0.1-mRNA-1">
    <property type="protein sequence ID" value="maker-E.canG7_contigs_3524-snap-gene-0.1-mRNA-1"/>
    <property type="gene ID" value="EcG7_08815"/>
</dbReference>